<evidence type="ECO:0000256" key="5">
    <source>
        <dbReference type="ARBA" id="ARBA00022989"/>
    </source>
</evidence>
<sequence length="453" mass="47047">MTPPTPPGAAEPPAAPAPPPPPSPSGNGATALQVLRNPRIWILPTALTGVVALLLSLLYMGGILNPRIDLHRVPVGLVSADKGATVDGKQQNLGASITASVAAAPDPDERVNWQVLSPDEAQQKLASNQLYGALLIPEDFTASVAGLGQPPTGSPARPTAVVLTNPGSGSLASSFAASIATDAAHRASTDLGKQLTATAAQRAAQQGTQVSNPSALLLADPITVETRVGHPIGPHSGLGLSAFYYTLLLVLAGFLGGNVIGNGVDVGLGYTDNELGPWHTRRRTIPITRRRTWVVKSVMSVGISLLTSAVIMLATVSILGMDASHLPLLFVFSFCASAAVGLGVQAINATFGGIGQLVSMFVFIVLALPSSGATIPLQALPDFYRFLARFEPMRQLSDGVRAILYFDARADAGLARAWIMIGVGTVLALLLGWVMTSYYDRKGLHRLAAESAA</sequence>
<comment type="caution">
    <text evidence="10">The sequence shown here is derived from an EMBL/GenBank/DDBJ whole genome shotgun (WGS) entry which is preliminary data.</text>
</comment>
<feature type="region of interest" description="Disordered" evidence="7">
    <location>
        <begin position="1"/>
        <end position="30"/>
    </location>
</feature>
<protein>
    <submittedName>
        <fullName evidence="10">YhgE/Pip domain-containing protein</fullName>
    </submittedName>
</protein>
<dbReference type="RefSeq" id="WP_344626382.1">
    <property type="nucleotide sequence ID" value="NZ_BAAALD010000065.1"/>
</dbReference>
<dbReference type="InterPro" id="IPR051328">
    <property type="entry name" value="T7SS_ABC-Transporter"/>
</dbReference>
<keyword evidence="6 8" id="KW-0472">Membrane</keyword>
<dbReference type="PANTHER" id="PTHR43077:SF8">
    <property type="entry name" value="DOXORUBICIN RESISTANCE ABC TRANSPORTER PERMEASE PROTEIN DRRB"/>
    <property type="match status" value="1"/>
</dbReference>
<evidence type="ECO:0000256" key="6">
    <source>
        <dbReference type="ARBA" id="ARBA00023136"/>
    </source>
</evidence>
<keyword evidence="4 8" id="KW-0812">Transmembrane</keyword>
<reference evidence="10 11" key="1">
    <citation type="journal article" date="2019" name="Int. J. Syst. Evol. Microbiol.">
        <title>The Global Catalogue of Microorganisms (GCM) 10K type strain sequencing project: providing services to taxonomists for standard genome sequencing and annotation.</title>
        <authorList>
            <consortium name="The Broad Institute Genomics Platform"/>
            <consortium name="The Broad Institute Genome Sequencing Center for Infectious Disease"/>
            <person name="Wu L."/>
            <person name="Ma J."/>
        </authorList>
    </citation>
    <scope>NUCLEOTIDE SEQUENCE [LARGE SCALE GENOMIC DNA]</scope>
    <source>
        <strain evidence="10 11">JCM 13002</strain>
    </source>
</reference>
<feature type="transmembrane region" description="Helical" evidence="8">
    <location>
        <begin position="326"/>
        <end position="345"/>
    </location>
</feature>
<comment type="subcellular location">
    <subcellularLocation>
        <location evidence="1">Cell membrane</location>
        <topology evidence="1">Multi-pass membrane protein</topology>
    </subcellularLocation>
</comment>
<evidence type="ECO:0000256" key="8">
    <source>
        <dbReference type="SAM" id="Phobius"/>
    </source>
</evidence>
<keyword evidence="11" id="KW-1185">Reference proteome</keyword>
<keyword evidence="3" id="KW-1003">Cell membrane</keyword>
<keyword evidence="5 8" id="KW-1133">Transmembrane helix</keyword>
<feature type="transmembrane region" description="Helical" evidence="8">
    <location>
        <begin position="40"/>
        <end position="62"/>
    </location>
</feature>
<evidence type="ECO:0000256" key="2">
    <source>
        <dbReference type="ARBA" id="ARBA00007783"/>
    </source>
</evidence>
<dbReference type="EMBL" id="BAAALD010000065">
    <property type="protein sequence ID" value="GAA1105917.1"/>
    <property type="molecule type" value="Genomic_DNA"/>
</dbReference>
<feature type="transmembrane region" description="Helical" evidence="8">
    <location>
        <begin position="357"/>
        <end position="377"/>
    </location>
</feature>
<feature type="compositionally biased region" description="Pro residues" evidence="7">
    <location>
        <begin position="1"/>
        <end position="24"/>
    </location>
</feature>
<evidence type="ECO:0000256" key="3">
    <source>
        <dbReference type="ARBA" id="ARBA00022475"/>
    </source>
</evidence>
<feature type="domain" description="DUF3533" evidence="9">
    <location>
        <begin position="47"/>
        <end position="422"/>
    </location>
</feature>
<name>A0ABN1TY04_9ACTN</name>
<comment type="similarity">
    <text evidence="2">Belongs to the ABC-2 integral membrane protein family.</text>
</comment>
<evidence type="ECO:0000256" key="1">
    <source>
        <dbReference type="ARBA" id="ARBA00004651"/>
    </source>
</evidence>
<evidence type="ECO:0000313" key="10">
    <source>
        <dbReference type="EMBL" id="GAA1105917.1"/>
    </source>
</evidence>
<accession>A0ABN1TY04</accession>
<dbReference type="Gene3D" id="3.40.1710.10">
    <property type="entry name" value="abc type-2 transporter like domain"/>
    <property type="match status" value="1"/>
</dbReference>
<feature type="transmembrane region" description="Helical" evidence="8">
    <location>
        <begin position="298"/>
        <end position="320"/>
    </location>
</feature>
<proteinExistence type="inferred from homology"/>
<feature type="transmembrane region" description="Helical" evidence="8">
    <location>
        <begin position="417"/>
        <end position="436"/>
    </location>
</feature>
<evidence type="ECO:0000256" key="4">
    <source>
        <dbReference type="ARBA" id="ARBA00022692"/>
    </source>
</evidence>
<dbReference type="Proteomes" id="UP001499987">
    <property type="component" value="Unassembled WGS sequence"/>
</dbReference>
<dbReference type="InterPro" id="IPR022703">
    <property type="entry name" value="DUF3533"/>
</dbReference>
<evidence type="ECO:0000259" key="9">
    <source>
        <dbReference type="Pfam" id="PF12051"/>
    </source>
</evidence>
<evidence type="ECO:0000313" key="11">
    <source>
        <dbReference type="Proteomes" id="UP001499987"/>
    </source>
</evidence>
<evidence type="ECO:0000256" key="7">
    <source>
        <dbReference type="SAM" id="MobiDB-lite"/>
    </source>
</evidence>
<dbReference type="PANTHER" id="PTHR43077">
    <property type="entry name" value="TRANSPORT PERMEASE YVFS-RELATED"/>
    <property type="match status" value="1"/>
</dbReference>
<dbReference type="Pfam" id="PF12051">
    <property type="entry name" value="DUF3533"/>
    <property type="match status" value="1"/>
</dbReference>
<organism evidence="10 11">
    <name type="scientific">Kitasatospora arboriphila</name>
    <dbReference type="NCBI Taxonomy" id="258052"/>
    <lineage>
        <taxon>Bacteria</taxon>
        <taxon>Bacillati</taxon>
        <taxon>Actinomycetota</taxon>
        <taxon>Actinomycetes</taxon>
        <taxon>Kitasatosporales</taxon>
        <taxon>Streptomycetaceae</taxon>
        <taxon>Kitasatospora</taxon>
    </lineage>
</organism>
<gene>
    <name evidence="10" type="ORF">GCM10009663_55000</name>
</gene>